<evidence type="ECO:0000256" key="3">
    <source>
        <dbReference type="ARBA" id="ARBA00022989"/>
    </source>
</evidence>
<dbReference type="PANTHER" id="PTHR16950:SF16">
    <property type="entry name" value="ZINC TRANSPORTER ZIP13"/>
    <property type="match status" value="1"/>
</dbReference>
<accession>A9ITV0</accession>
<organism evidence="7 8">
    <name type="scientific">Bordetella petrii (strain ATCC BAA-461 / DSM 12804 / CCUG 43448 / CIP 107267 / Se-1111R)</name>
    <dbReference type="NCBI Taxonomy" id="340100"/>
    <lineage>
        <taxon>Bacteria</taxon>
        <taxon>Pseudomonadati</taxon>
        <taxon>Pseudomonadota</taxon>
        <taxon>Betaproteobacteria</taxon>
        <taxon>Burkholderiales</taxon>
        <taxon>Alcaligenaceae</taxon>
        <taxon>Bordetella</taxon>
    </lineage>
</organism>
<feature type="transmembrane region" description="Helical" evidence="6">
    <location>
        <begin position="174"/>
        <end position="196"/>
    </location>
</feature>
<dbReference type="eggNOG" id="COG0428">
    <property type="taxonomic scope" value="Bacteria"/>
</dbReference>
<evidence type="ECO:0000256" key="5">
    <source>
        <dbReference type="SAM" id="MobiDB-lite"/>
    </source>
</evidence>
<dbReference type="GO" id="GO:0046873">
    <property type="term" value="F:metal ion transmembrane transporter activity"/>
    <property type="evidence" value="ECO:0007669"/>
    <property type="project" value="InterPro"/>
</dbReference>
<gene>
    <name evidence="7" type="ordered locus">Bpet3125</name>
</gene>
<proteinExistence type="predicted"/>
<dbReference type="InterPro" id="IPR003689">
    <property type="entry name" value="ZIP"/>
</dbReference>
<evidence type="ECO:0000313" key="7">
    <source>
        <dbReference type="EMBL" id="CAP43467.1"/>
    </source>
</evidence>
<dbReference type="KEGG" id="bpt:Bpet3125"/>
<keyword evidence="8" id="KW-1185">Reference proteome</keyword>
<feature type="transmembrane region" description="Helical" evidence="6">
    <location>
        <begin position="235"/>
        <end position="256"/>
    </location>
</feature>
<protein>
    <submittedName>
        <fullName evidence="7">Membrane protein</fullName>
    </submittedName>
</protein>
<feature type="transmembrane region" description="Helical" evidence="6">
    <location>
        <begin position="64"/>
        <end position="81"/>
    </location>
</feature>
<feature type="transmembrane region" description="Helical" evidence="6">
    <location>
        <begin position="202"/>
        <end position="223"/>
    </location>
</feature>
<keyword evidence="4 6" id="KW-0472">Membrane</keyword>
<evidence type="ECO:0000256" key="4">
    <source>
        <dbReference type="ARBA" id="ARBA00023136"/>
    </source>
</evidence>
<dbReference type="STRING" id="94624.Bpet3125"/>
<feature type="transmembrane region" description="Helical" evidence="6">
    <location>
        <begin position="6"/>
        <end position="26"/>
    </location>
</feature>
<evidence type="ECO:0000256" key="1">
    <source>
        <dbReference type="ARBA" id="ARBA00004141"/>
    </source>
</evidence>
<evidence type="ECO:0000256" key="2">
    <source>
        <dbReference type="ARBA" id="ARBA00022692"/>
    </source>
</evidence>
<dbReference type="Pfam" id="PF02535">
    <property type="entry name" value="Zip"/>
    <property type="match status" value="1"/>
</dbReference>
<dbReference type="AlphaFoldDB" id="A9ITV0"/>
<dbReference type="PANTHER" id="PTHR16950">
    <property type="entry name" value="ZINC TRANSPORTER SLC39A7 HISTIDINE-RICH MEMBRANE PROTEIN KE4"/>
    <property type="match status" value="1"/>
</dbReference>
<comment type="subcellular location">
    <subcellularLocation>
        <location evidence="1">Membrane</location>
        <topology evidence="1">Multi-pass membrane protein</topology>
    </subcellularLocation>
</comment>
<evidence type="ECO:0000256" key="6">
    <source>
        <dbReference type="SAM" id="Phobius"/>
    </source>
</evidence>
<sequence length="286" mass="30530">MLLLSILLATVAGGLIAVSIASWLAFRVFSKYLHHMVSLSVGVLLSVALLHLLPEAFENAEADAHTLFALMLAGLLGFFVLEKIALLRHSHHHEGDGHHHHKGHDRHEAGRGGVLILVGSSLHNLCDGVLVAAAFLADPLLGLLTAASIIVHEVPHKLGDFVVLINAGLARRRAFMLILFTSLCTALGGLAGYFVLQQAQQWVPYVLVIAASSFLYISVADLIPQMHERGSLAEAVPQLLLVGAGVIVIYGVTSFLHHGPAHEHGHAAAHSQEAAHEMTAPTVHSH</sequence>
<name>A9ITV0_BORPD</name>
<evidence type="ECO:0000313" key="8">
    <source>
        <dbReference type="Proteomes" id="UP000001225"/>
    </source>
</evidence>
<keyword evidence="2 6" id="KW-0812">Transmembrane</keyword>
<feature type="region of interest" description="Disordered" evidence="5">
    <location>
        <begin position="266"/>
        <end position="286"/>
    </location>
</feature>
<dbReference type="EMBL" id="AM902716">
    <property type="protein sequence ID" value="CAP43467.1"/>
    <property type="molecule type" value="Genomic_DNA"/>
</dbReference>
<dbReference type="GO" id="GO:0016020">
    <property type="term" value="C:membrane"/>
    <property type="evidence" value="ECO:0007669"/>
    <property type="project" value="UniProtKB-SubCell"/>
</dbReference>
<dbReference type="Proteomes" id="UP000001225">
    <property type="component" value="Chromosome"/>
</dbReference>
<reference evidence="7 8" key="1">
    <citation type="journal article" date="2008" name="BMC Genomics">
        <title>The missing link: Bordetella petrii is endowed with both the metabolic versatility of environmental bacteria and virulence traits of pathogenic Bordetellae.</title>
        <authorList>
            <person name="Gross R."/>
            <person name="Guzman C.A."/>
            <person name="Sebaihia M."/>
            <person name="Martins Dos Santos V.A."/>
            <person name="Pieper D.H."/>
            <person name="Koebnik R."/>
            <person name="Lechner M."/>
            <person name="Bartels D."/>
            <person name="Buhrmester J."/>
            <person name="Choudhuri J.V."/>
            <person name="Ebensen T."/>
            <person name="Gaigalat L."/>
            <person name="Herrmann S."/>
            <person name="Khachane A.N."/>
            <person name="Larisch C."/>
            <person name="Link S."/>
            <person name="Linke B."/>
            <person name="Meyer F."/>
            <person name="Mormann S."/>
            <person name="Nakunst D."/>
            <person name="Rueckert C."/>
            <person name="Schneiker-Bekel S."/>
            <person name="Schulze K."/>
            <person name="Vorhoelter F.J."/>
            <person name="Yevsa T."/>
            <person name="Engle J.T."/>
            <person name="Goldman W.E."/>
            <person name="Puehler A."/>
            <person name="Goebel U.B."/>
            <person name="Goesmann A."/>
            <person name="Bloecker H."/>
            <person name="Kaiser O."/>
            <person name="Martinez-Arias R."/>
        </authorList>
    </citation>
    <scope>NUCLEOTIDE SEQUENCE [LARGE SCALE GENOMIC DNA]</scope>
    <source>
        <strain evidence="8">ATCC BAA-461 / DSM 12804 / CCUG 43448 / CIP 107267 / Se-1111R</strain>
    </source>
</reference>
<feature type="transmembrane region" description="Helical" evidence="6">
    <location>
        <begin position="33"/>
        <end position="52"/>
    </location>
</feature>
<keyword evidence="3 6" id="KW-1133">Transmembrane helix</keyword>